<keyword evidence="3" id="KW-1185">Reference proteome</keyword>
<dbReference type="Pfam" id="PF00814">
    <property type="entry name" value="TsaD"/>
    <property type="match status" value="1"/>
</dbReference>
<reference evidence="2 3" key="1">
    <citation type="submission" date="2020-09" db="EMBL/GenBank/DDBJ databases">
        <title>Parvimonas S3374 sp. nov.</title>
        <authorList>
            <person name="Buhl M."/>
        </authorList>
    </citation>
    <scope>NUCLEOTIDE SEQUENCE [LARGE SCALE GENOMIC DNA]</scope>
    <source>
        <strain evidence="2 3">S3374</strain>
    </source>
</reference>
<accession>A0ABS1CAG6</accession>
<name>A0ABS1CAG6_9FIRM</name>
<evidence type="ECO:0000313" key="3">
    <source>
        <dbReference type="Proteomes" id="UP000823123"/>
    </source>
</evidence>
<dbReference type="PANTHER" id="PTHR11735">
    <property type="entry name" value="TRNA N6-ADENOSINE THREONYLCARBAMOYLTRANSFERASE"/>
    <property type="match status" value="1"/>
</dbReference>
<feature type="domain" description="Gcp-like" evidence="1">
    <location>
        <begin position="32"/>
        <end position="199"/>
    </location>
</feature>
<evidence type="ECO:0000313" key="2">
    <source>
        <dbReference type="EMBL" id="MBK1469093.1"/>
    </source>
</evidence>
<dbReference type="SUPFAM" id="SSF53067">
    <property type="entry name" value="Actin-like ATPase domain"/>
    <property type="match status" value="2"/>
</dbReference>
<dbReference type="InterPro" id="IPR043129">
    <property type="entry name" value="ATPase_NBD"/>
</dbReference>
<dbReference type="InterPro" id="IPR022496">
    <property type="entry name" value="T6A_TsaB"/>
</dbReference>
<sequence length="228" mass="25337">MKILAIDTSTTHSSCAVMEDDFVVGDFSISQSMSHNEILLVMVDEMLKKLNMDIEEIDLFVAVTGPGSFTGIRIGVTTIKALAMSLNKPIVAVNTLEALSFGVFSDKKKIPLIDARGERVYYGVYEGVCNKNIAPPALLTIDELLEEFSDKNEKFVFVGDCVNLYKDRILENKNFEIAPACLNSCISRNACVIGKQKFESGEISDCFTLSPEYVRLSQAQRDLENRQK</sequence>
<proteinExistence type="predicted"/>
<dbReference type="Proteomes" id="UP000823123">
    <property type="component" value="Unassembled WGS sequence"/>
</dbReference>
<comment type="caution">
    <text evidence="2">The sequence shown here is derived from an EMBL/GenBank/DDBJ whole genome shotgun (WGS) entry which is preliminary data.</text>
</comment>
<protein>
    <submittedName>
        <fullName evidence="2">tRNA (Adenosine(37)-N6)-threonylcarbamoyltransferase complex dimerization subunit type 1 TsaB</fullName>
    </submittedName>
</protein>
<dbReference type="PANTHER" id="PTHR11735:SF11">
    <property type="entry name" value="TRNA THREONYLCARBAMOYLADENOSINE BIOSYNTHESIS PROTEIN TSAB"/>
    <property type="match status" value="1"/>
</dbReference>
<evidence type="ECO:0000259" key="1">
    <source>
        <dbReference type="Pfam" id="PF00814"/>
    </source>
</evidence>
<dbReference type="NCBIfam" id="TIGR03725">
    <property type="entry name" value="T6A_YeaZ"/>
    <property type="match status" value="1"/>
</dbReference>
<dbReference type="RefSeq" id="WP_201275941.1">
    <property type="nucleotide sequence ID" value="NZ_JACVDA010000024.1"/>
</dbReference>
<dbReference type="EMBL" id="JACVDA010000024">
    <property type="protein sequence ID" value="MBK1469093.1"/>
    <property type="molecule type" value="Genomic_DNA"/>
</dbReference>
<dbReference type="CDD" id="cd24032">
    <property type="entry name" value="ASKHA_NBD_TsaB"/>
    <property type="match status" value="1"/>
</dbReference>
<dbReference type="Gene3D" id="3.30.420.40">
    <property type="match status" value="2"/>
</dbReference>
<organism evidence="2 3">
    <name type="scientific">Parvimonas parva</name>
    <dbReference type="NCBI Taxonomy" id="2769485"/>
    <lineage>
        <taxon>Bacteria</taxon>
        <taxon>Bacillati</taxon>
        <taxon>Bacillota</taxon>
        <taxon>Tissierellia</taxon>
        <taxon>Tissierellales</taxon>
        <taxon>Peptoniphilaceae</taxon>
        <taxon>Parvimonas</taxon>
    </lineage>
</organism>
<gene>
    <name evidence="2" type="primary">tsaB</name>
    <name evidence="2" type="ORF">IBJ83_07235</name>
</gene>
<dbReference type="InterPro" id="IPR000905">
    <property type="entry name" value="Gcp-like_dom"/>
</dbReference>